<protein>
    <submittedName>
        <fullName evidence="1">Uncharacterized protein</fullName>
    </submittedName>
</protein>
<name>D5SSR8_PLAL2</name>
<dbReference type="HOGENOM" id="CLU_2754403_0_0_0"/>
<proteinExistence type="predicted"/>
<dbReference type="KEGG" id="plm:Plim_3047"/>
<evidence type="ECO:0000313" key="2">
    <source>
        <dbReference type="Proteomes" id="UP000002220"/>
    </source>
</evidence>
<organism evidence="1 2">
    <name type="scientific">Planctopirus limnophila (strain ATCC 43296 / DSM 3776 / IFAM 1008 / Mu 290)</name>
    <name type="common">Planctomyces limnophilus</name>
    <dbReference type="NCBI Taxonomy" id="521674"/>
    <lineage>
        <taxon>Bacteria</taxon>
        <taxon>Pseudomonadati</taxon>
        <taxon>Planctomycetota</taxon>
        <taxon>Planctomycetia</taxon>
        <taxon>Planctomycetales</taxon>
        <taxon>Planctomycetaceae</taxon>
        <taxon>Planctopirus</taxon>
    </lineage>
</organism>
<accession>D5SSR8</accession>
<dbReference type="Proteomes" id="UP000002220">
    <property type="component" value="Chromosome"/>
</dbReference>
<keyword evidence="2" id="KW-1185">Reference proteome</keyword>
<dbReference type="AlphaFoldDB" id="D5SSR8"/>
<evidence type="ECO:0000313" key="1">
    <source>
        <dbReference type="EMBL" id="ADG68869.1"/>
    </source>
</evidence>
<reference evidence="1 2" key="1">
    <citation type="journal article" date="2010" name="Stand. Genomic Sci.">
        <title>Complete genome sequence of Planctomyces limnophilus type strain (Mu 290).</title>
        <authorList>
            <person name="Labutti K."/>
            <person name="Sikorski J."/>
            <person name="Schneider S."/>
            <person name="Nolan M."/>
            <person name="Lucas S."/>
            <person name="Glavina Del Rio T."/>
            <person name="Tice H."/>
            <person name="Cheng J.F."/>
            <person name="Goodwin L."/>
            <person name="Pitluck S."/>
            <person name="Liolios K."/>
            <person name="Ivanova N."/>
            <person name="Mavromatis K."/>
            <person name="Mikhailova N."/>
            <person name="Pati A."/>
            <person name="Chen A."/>
            <person name="Palaniappan K."/>
            <person name="Land M."/>
            <person name="Hauser L."/>
            <person name="Chang Y.J."/>
            <person name="Jeffries C.D."/>
            <person name="Tindall B.J."/>
            <person name="Rohde M."/>
            <person name="Goker M."/>
            <person name="Woyke T."/>
            <person name="Bristow J."/>
            <person name="Eisen J.A."/>
            <person name="Markowitz V."/>
            <person name="Hugenholtz P."/>
            <person name="Kyrpides N.C."/>
            <person name="Klenk H.P."/>
            <person name="Lapidus A."/>
        </authorList>
    </citation>
    <scope>NUCLEOTIDE SEQUENCE [LARGE SCALE GENOMIC DNA]</scope>
    <source>
        <strain evidence="2">ATCC 43296 / DSM 3776 / IFAM 1008 / 290</strain>
    </source>
</reference>
<gene>
    <name evidence="1" type="ordered locus">Plim_3047</name>
</gene>
<sequence>MVDDESPVHGPVEDWASAEDEIIKGFISSHFNELRSRFSGFRARVLHDELSFALRRQVARKLAIFANQRY</sequence>
<dbReference type="EMBL" id="CP001744">
    <property type="protein sequence ID" value="ADG68869.1"/>
    <property type="molecule type" value="Genomic_DNA"/>
</dbReference>